<organism evidence="2 3">
    <name type="scientific">Symbiodinium pilosum</name>
    <name type="common">Dinoflagellate</name>
    <dbReference type="NCBI Taxonomy" id="2952"/>
    <lineage>
        <taxon>Eukaryota</taxon>
        <taxon>Sar</taxon>
        <taxon>Alveolata</taxon>
        <taxon>Dinophyceae</taxon>
        <taxon>Suessiales</taxon>
        <taxon>Symbiodiniaceae</taxon>
        <taxon>Symbiodinium</taxon>
    </lineage>
</organism>
<dbReference type="Proteomes" id="UP000649617">
    <property type="component" value="Unassembled WGS sequence"/>
</dbReference>
<feature type="compositionally biased region" description="Low complexity" evidence="1">
    <location>
        <begin position="217"/>
        <end position="255"/>
    </location>
</feature>
<feature type="compositionally biased region" description="Acidic residues" evidence="1">
    <location>
        <begin position="256"/>
        <end position="274"/>
    </location>
</feature>
<feature type="compositionally biased region" description="Acidic residues" evidence="1">
    <location>
        <begin position="282"/>
        <end position="300"/>
    </location>
</feature>
<dbReference type="OrthoDB" id="74703at2759"/>
<evidence type="ECO:0000313" key="2">
    <source>
        <dbReference type="EMBL" id="CAE7539812.1"/>
    </source>
</evidence>
<proteinExistence type="predicted"/>
<name>A0A812TMT2_SYMPI</name>
<dbReference type="EMBL" id="CAJNIZ010032791">
    <property type="protein sequence ID" value="CAE7539812.1"/>
    <property type="molecule type" value="Genomic_DNA"/>
</dbReference>
<keyword evidence="3" id="KW-1185">Reference proteome</keyword>
<accession>A0A812TMT2</accession>
<dbReference type="AlphaFoldDB" id="A0A812TMT2"/>
<protein>
    <submittedName>
        <fullName evidence="2">Uncharacterized protein</fullName>
    </submittedName>
</protein>
<evidence type="ECO:0000256" key="1">
    <source>
        <dbReference type="SAM" id="MobiDB-lite"/>
    </source>
</evidence>
<comment type="caution">
    <text evidence="2">The sequence shown here is derived from an EMBL/GenBank/DDBJ whole genome shotgun (WGS) entry which is preliminary data.</text>
</comment>
<feature type="non-terminal residue" evidence="2">
    <location>
        <position position="1"/>
    </location>
</feature>
<gene>
    <name evidence="2" type="ORF">SPIL2461_LOCUS14281</name>
</gene>
<feature type="region of interest" description="Disordered" evidence="1">
    <location>
        <begin position="189"/>
        <end position="301"/>
    </location>
</feature>
<reference evidence="2" key="1">
    <citation type="submission" date="2021-02" db="EMBL/GenBank/DDBJ databases">
        <authorList>
            <person name="Dougan E. K."/>
            <person name="Rhodes N."/>
            <person name="Thang M."/>
            <person name="Chan C."/>
        </authorList>
    </citation>
    <scope>NUCLEOTIDE SEQUENCE</scope>
</reference>
<evidence type="ECO:0000313" key="3">
    <source>
        <dbReference type="Proteomes" id="UP000649617"/>
    </source>
</evidence>
<sequence length="490" mass="53852">MPRCYGFQEAAGATSQQEFHDALPSLQVGSMYGSPGFRRSSAFLASEEVALPMSSSRATAHNFLCAPRTSFNYTVEEAAHHAQHANEDAAAIKKALAKDSSLTAQEARFFSVLATPLTFLTSTFAITAAYLEVQNGWMLAQKAKMLKEDIAHGWIYVSQLEAAQIVAFGTSVYAIGVLHAGEIKLSEEEPSQCLSQDEKPEEGSLLQDAVSDDEDAVSSSSAASESSMDPSEPSEGDMSSSYSSDFSTSSSSSSECSEEEPEEEEDEEEDEEAQGEAKRGEEGEDGEIEEQEDELADECTQEMAGTLSKTLGEARPRSEVPCCTDRWPVVVLEQLLSGGGEIPAPRTDRDRNAKQKLVAKLLCRWWYVLPDWPPKDFDYNAALAAQGYRKVPVEAFELEPDEDDQGLRKAFPVSGGFKGLYRNQQGSLIDVRPVTGRPSYDQLMLRATSELHRLVVLAYTRQLEDLDSKPHLPAAELEMRQQLRQELTKA</sequence>